<comment type="caution">
    <text evidence="1">The sequence shown here is derived from an EMBL/GenBank/DDBJ whole genome shotgun (WGS) entry which is preliminary data.</text>
</comment>
<dbReference type="EMBL" id="JAJEQF010000047">
    <property type="protein sequence ID" value="MCC2168814.1"/>
    <property type="molecule type" value="Genomic_DNA"/>
</dbReference>
<gene>
    <name evidence="1" type="ORF">LKD45_14155</name>
</gene>
<organism evidence="1 2">
    <name type="scientific">Gallintestinimicrobium propionicum</name>
    <dbReference type="NCBI Taxonomy" id="2981770"/>
    <lineage>
        <taxon>Bacteria</taxon>
        <taxon>Bacillati</taxon>
        <taxon>Bacillota</taxon>
        <taxon>Clostridia</taxon>
        <taxon>Lachnospirales</taxon>
        <taxon>Lachnospiraceae</taxon>
        <taxon>Gallintestinimicrobium</taxon>
    </lineage>
</organism>
<sequence>MRQYTEADCMNQAGKPYTIHRKIVVLSGKAALMEKSGQLFYCQGGIGSDLLHRSGPIVGISLRTGRKEIVDRSKVLGILRPGHLPWMERKILASISPQEFGIGEPFKGYLCYCLLEDGSLAGGVWVESWEDVVAYTRIQKAYQDHIVVCDKEERVLLEIHRGCVINRTKLWMMEANGVDRVDKETEIFIRAEGGRFYGKRKLRLNPDICERRL</sequence>
<dbReference type="RefSeq" id="WP_308728914.1">
    <property type="nucleotide sequence ID" value="NZ_JAJEQF010000047.1"/>
</dbReference>
<name>A0AAE3DNE8_9FIRM</name>
<reference evidence="1 2" key="1">
    <citation type="submission" date="2021-10" db="EMBL/GenBank/DDBJ databases">
        <title>Anaerobic single-cell dispensing facilitates the cultivation of human gut bacteria.</title>
        <authorList>
            <person name="Afrizal A."/>
        </authorList>
    </citation>
    <scope>NUCLEOTIDE SEQUENCE [LARGE SCALE GENOMIC DNA]</scope>
    <source>
        <strain evidence="1 2">CLA-AA-H244</strain>
    </source>
</reference>
<dbReference type="AlphaFoldDB" id="A0AAE3DNE8"/>
<keyword evidence="2" id="KW-1185">Reference proteome</keyword>
<proteinExistence type="predicted"/>
<evidence type="ECO:0000313" key="1">
    <source>
        <dbReference type="EMBL" id="MCC2168814.1"/>
    </source>
</evidence>
<dbReference type="Proteomes" id="UP001199355">
    <property type="component" value="Unassembled WGS sequence"/>
</dbReference>
<accession>A0AAE3DNE8</accession>
<protein>
    <submittedName>
        <fullName evidence="1">Uncharacterized protein</fullName>
    </submittedName>
</protein>
<evidence type="ECO:0000313" key="2">
    <source>
        <dbReference type="Proteomes" id="UP001199355"/>
    </source>
</evidence>